<dbReference type="PANTHER" id="PTHR47942:SF48">
    <property type="entry name" value="OS05G0355200 PROTEIN"/>
    <property type="match status" value="1"/>
</dbReference>
<organism evidence="3 4">
    <name type="scientific">Aquilegia coerulea</name>
    <name type="common">Rocky mountain columbine</name>
    <dbReference type="NCBI Taxonomy" id="218851"/>
    <lineage>
        <taxon>Eukaryota</taxon>
        <taxon>Viridiplantae</taxon>
        <taxon>Streptophyta</taxon>
        <taxon>Embryophyta</taxon>
        <taxon>Tracheophyta</taxon>
        <taxon>Spermatophyta</taxon>
        <taxon>Magnoliopsida</taxon>
        <taxon>Ranunculales</taxon>
        <taxon>Ranunculaceae</taxon>
        <taxon>Thalictroideae</taxon>
        <taxon>Aquilegia</taxon>
    </lineage>
</organism>
<feature type="repeat" description="PPR" evidence="2">
    <location>
        <begin position="25"/>
        <end position="59"/>
    </location>
</feature>
<dbReference type="PROSITE" id="PS51375">
    <property type="entry name" value="PPR"/>
    <property type="match status" value="1"/>
</dbReference>
<dbReference type="Pfam" id="PF01535">
    <property type="entry name" value="PPR"/>
    <property type="match status" value="3"/>
</dbReference>
<evidence type="ECO:0000256" key="1">
    <source>
        <dbReference type="ARBA" id="ARBA00022737"/>
    </source>
</evidence>
<evidence type="ECO:0008006" key="5">
    <source>
        <dbReference type="Google" id="ProtNLM"/>
    </source>
</evidence>
<evidence type="ECO:0000256" key="2">
    <source>
        <dbReference type="PROSITE-ProRule" id="PRU00708"/>
    </source>
</evidence>
<accession>A0A2G5D6X8</accession>
<keyword evidence="1" id="KW-0677">Repeat</keyword>
<keyword evidence="4" id="KW-1185">Reference proteome</keyword>
<dbReference type="PANTHER" id="PTHR47942">
    <property type="entry name" value="TETRATRICOPEPTIDE REPEAT (TPR)-LIKE SUPERFAMILY PROTEIN-RELATED"/>
    <property type="match status" value="1"/>
</dbReference>
<evidence type="ECO:0000313" key="3">
    <source>
        <dbReference type="EMBL" id="PIA39266.1"/>
    </source>
</evidence>
<sequence>MCKRNKMELAVEYFDEMFDVGWYPDPAVYTCLMIGFGNQKMMDKVYQLLKEMKSVLIKLMTNWQMPDDAPNIRTYNMMMKSYFQVKNHEMGCAEVIEKCMKISRAGRPKFLEELAQKMKFSGKFEASNVFARWSDWMKK</sequence>
<proteinExistence type="predicted"/>
<dbReference type="InterPro" id="IPR051222">
    <property type="entry name" value="PPR/CCM1_RNA-binding"/>
</dbReference>
<protein>
    <recommendedName>
        <fullName evidence="5">Pentacotripeptide-repeat region of PRORP domain-containing protein</fullName>
    </recommendedName>
</protein>
<dbReference type="NCBIfam" id="TIGR00756">
    <property type="entry name" value="PPR"/>
    <property type="match status" value="2"/>
</dbReference>
<dbReference type="InterPro" id="IPR011990">
    <property type="entry name" value="TPR-like_helical_dom_sf"/>
</dbReference>
<name>A0A2G5D6X8_AQUCA</name>
<evidence type="ECO:0000313" key="4">
    <source>
        <dbReference type="Proteomes" id="UP000230069"/>
    </source>
</evidence>
<gene>
    <name evidence="3" type="ORF">AQUCO_02600006v1</name>
</gene>
<dbReference type="Proteomes" id="UP000230069">
    <property type="component" value="Unassembled WGS sequence"/>
</dbReference>
<dbReference type="STRING" id="218851.A0A2G5D6X8"/>
<reference evidence="3 4" key="1">
    <citation type="submission" date="2017-09" db="EMBL/GenBank/DDBJ databases">
        <title>WGS assembly of Aquilegia coerulea Goldsmith.</title>
        <authorList>
            <person name="Hodges S."/>
            <person name="Kramer E."/>
            <person name="Nordborg M."/>
            <person name="Tomkins J."/>
            <person name="Borevitz J."/>
            <person name="Derieg N."/>
            <person name="Yan J."/>
            <person name="Mihaltcheva S."/>
            <person name="Hayes R.D."/>
            <person name="Rokhsar D."/>
        </authorList>
    </citation>
    <scope>NUCLEOTIDE SEQUENCE [LARGE SCALE GENOMIC DNA]</scope>
    <source>
        <strain evidence="4">cv. Goldsmith</strain>
    </source>
</reference>
<dbReference type="AlphaFoldDB" id="A0A2G5D6X8"/>
<dbReference type="InterPro" id="IPR002885">
    <property type="entry name" value="PPR_rpt"/>
</dbReference>
<dbReference type="EMBL" id="KZ305043">
    <property type="protein sequence ID" value="PIA39266.1"/>
    <property type="molecule type" value="Genomic_DNA"/>
</dbReference>
<dbReference type="InParanoid" id="A0A2G5D6X8"/>
<dbReference type="Gene3D" id="1.25.40.10">
    <property type="entry name" value="Tetratricopeptide repeat domain"/>
    <property type="match status" value="1"/>
</dbReference>
<dbReference type="OrthoDB" id="1706076at2759"/>